<dbReference type="Pfam" id="PF00001">
    <property type="entry name" value="7tm_1"/>
    <property type="match status" value="1"/>
</dbReference>
<dbReference type="AlphaFoldDB" id="A0A819SIB6"/>
<dbReference type="EMBL" id="CAJOBD010006819">
    <property type="protein sequence ID" value="CAF4071051.1"/>
    <property type="molecule type" value="Genomic_DNA"/>
</dbReference>
<dbReference type="GO" id="GO:0016020">
    <property type="term" value="C:membrane"/>
    <property type="evidence" value="ECO:0007669"/>
    <property type="project" value="UniProtKB-SubCell"/>
</dbReference>
<protein>
    <recommendedName>
        <fullName evidence="8">G-protein coupled receptors family 1 profile domain-containing protein</fullName>
    </recommendedName>
</protein>
<evidence type="ECO:0008006" key="8">
    <source>
        <dbReference type="Google" id="ProtNLM"/>
    </source>
</evidence>
<feature type="transmembrane region" description="Helical" evidence="5">
    <location>
        <begin position="27"/>
        <end position="49"/>
    </location>
</feature>
<evidence type="ECO:0000256" key="3">
    <source>
        <dbReference type="ARBA" id="ARBA00022989"/>
    </source>
</evidence>
<feature type="transmembrane region" description="Helical" evidence="5">
    <location>
        <begin position="244"/>
        <end position="266"/>
    </location>
</feature>
<comment type="caution">
    <text evidence="6">The sequence shown here is derived from an EMBL/GenBank/DDBJ whole genome shotgun (WGS) entry which is preliminary data.</text>
</comment>
<evidence type="ECO:0000256" key="1">
    <source>
        <dbReference type="ARBA" id="ARBA00004370"/>
    </source>
</evidence>
<evidence type="ECO:0000256" key="2">
    <source>
        <dbReference type="ARBA" id="ARBA00022692"/>
    </source>
</evidence>
<keyword evidence="3 5" id="KW-1133">Transmembrane helix</keyword>
<reference evidence="6" key="1">
    <citation type="submission" date="2021-02" db="EMBL/GenBank/DDBJ databases">
        <authorList>
            <person name="Nowell W R."/>
        </authorList>
    </citation>
    <scope>NUCLEOTIDE SEQUENCE</scope>
</reference>
<comment type="subcellular location">
    <subcellularLocation>
        <location evidence="1">Membrane</location>
    </subcellularLocation>
</comment>
<proteinExistence type="predicted"/>
<feature type="transmembrane region" description="Helical" evidence="5">
    <location>
        <begin position="162"/>
        <end position="184"/>
    </location>
</feature>
<evidence type="ECO:0000313" key="7">
    <source>
        <dbReference type="Proteomes" id="UP000663836"/>
    </source>
</evidence>
<keyword evidence="2 5" id="KW-0812">Transmembrane</keyword>
<feature type="transmembrane region" description="Helical" evidence="5">
    <location>
        <begin position="213"/>
        <end position="232"/>
    </location>
</feature>
<accession>A0A819SIB6</accession>
<dbReference type="SUPFAM" id="SSF81321">
    <property type="entry name" value="Family A G protein-coupled receptor-like"/>
    <property type="match status" value="1"/>
</dbReference>
<name>A0A819SIB6_9BILA</name>
<dbReference type="Proteomes" id="UP000663836">
    <property type="component" value="Unassembled WGS sequence"/>
</dbReference>
<evidence type="ECO:0000256" key="5">
    <source>
        <dbReference type="SAM" id="Phobius"/>
    </source>
</evidence>
<dbReference type="InterPro" id="IPR000276">
    <property type="entry name" value="GPCR_Rhodpsn"/>
</dbReference>
<dbReference type="GO" id="GO:0004930">
    <property type="term" value="F:G protein-coupled receptor activity"/>
    <property type="evidence" value="ECO:0007669"/>
    <property type="project" value="InterPro"/>
</dbReference>
<evidence type="ECO:0000313" key="6">
    <source>
        <dbReference type="EMBL" id="CAF4071051.1"/>
    </source>
</evidence>
<dbReference type="Gene3D" id="1.20.1070.10">
    <property type="entry name" value="Rhodopsin 7-helix transmembrane proteins"/>
    <property type="match status" value="1"/>
</dbReference>
<sequence>MFIIGFISGLLSILIFRKKSSMMVGCGIYLLTTSITSLLTITIFTIKYWQLIFFQMNLITNRSFLYMNCLLIDTLLKIFLSSGDWLNACVAIERAITSLQGIKFNKLKSRYIAKCVIPIIFALAILTYIHDPISRQLFDDEDEQRTWCIINYSFQLKIFDRFINLFHFLTPFIINFLSGLIIIIKELKTWTKTQKKVKNKTLFYVQINRHKHLIIAPCILILLALPRLIISFLSRCMESIRDSWLFLIGYYISFVPSLLIFAVFVLPSKKYKEEFLILIRKNPRTTQ</sequence>
<gene>
    <name evidence="6" type="ORF">JBS370_LOCUS30152</name>
</gene>
<evidence type="ECO:0000256" key="4">
    <source>
        <dbReference type="ARBA" id="ARBA00023136"/>
    </source>
</evidence>
<feature type="transmembrane region" description="Helical" evidence="5">
    <location>
        <begin position="111"/>
        <end position="129"/>
    </location>
</feature>
<organism evidence="6 7">
    <name type="scientific">Rotaria sordida</name>
    <dbReference type="NCBI Taxonomy" id="392033"/>
    <lineage>
        <taxon>Eukaryota</taxon>
        <taxon>Metazoa</taxon>
        <taxon>Spiralia</taxon>
        <taxon>Gnathifera</taxon>
        <taxon>Rotifera</taxon>
        <taxon>Eurotatoria</taxon>
        <taxon>Bdelloidea</taxon>
        <taxon>Philodinida</taxon>
        <taxon>Philodinidae</taxon>
        <taxon>Rotaria</taxon>
    </lineage>
</organism>
<keyword evidence="4 5" id="KW-0472">Membrane</keyword>